<proteinExistence type="predicted"/>
<evidence type="ECO:0000256" key="1">
    <source>
        <dbReference type="SAM" id="MobiDB-lite"/>
    </source>
</evidence>
<sequence>MQKQNISVLEAATILVSLVVLLIMVQPCGASHGTMSMNQPAGLRLTLLQFLGHTPGNSPGNGCCETCTGGNPCKPPVNQKAFAGRSQAVATIIPSPPPPSLVLSVETATNRKKGWNPVENEEGPKIFLSTVLLEAPLPNSIELGKLGPGQDPNNKEHSTTSLV</sequence>
<evidence type="ECO:0000313" key="4">
    <source>
        <dbReference type="Proteomes" id="UP000326396"/>
    </source>
</evidence>
<organism evidence="3 4">
    <name type="scientific">Mikania micrantha</name>
    <name type="common">bitter vine</name>
    <dbReference type="NCBI Taxonomy" id="192012"/>
    <lineage>
        <taxon>Eukaryota</taxon>
        <taxon>Viridiplantae</taxon>
        <taxon>Streptophyta</taxon>
        <taxon>Embryophyta</taxon>
        <taxon>Tracheophyta</taxon>
        <taxon>Spermatophyta</taxon>
        <taxon>Magnoliopsida</taxon>
        <taxon>eudicotyledons</taxon>
        <taxon>Gunneridae</taxon>
        <taxon>Pentapetalae</taxon>
        <taxon>asterids</taxon>
        <taxon>campanulids</taxon>
        <taxon>Asterales</taxon>
        <taxon>Asteraceae</taxon>
        <taxon>Asteroideae</taxon>
        <taxon>Heliantheae alliance</taxon>
        <taxon>Eupatorieae</taxon>
        <taxon>Mikania</taxon>
    </lineage>
</organism>
<evidence type="ECO:0000313" key="3">
    <source>
        <dbReference type="EMBL" id="KAD6120095.1"/>
    </source>
</evidence>
<evidence type="ECO:0008006" key="5">
    <source>
        <dbReference type="Google" id="ProtNLM"/>
    </source>
</evidence>
<dbReference type="Proteomes" id="UP000326396">
    <property type="component" value="Linkage Group LG13"/>
</dbReference>
<name>A0A5N6PDA4_9ASTR</name>
<evidence type="ECO:0000256" key="2">
    <source>
        <dbReference type="SAM" id="SignalP"/>
    </source>
</evidence>
<keyword evidence="4" id="KW-1185">Reference proteome</keyword>
<feature type="chain" id="PRO_5024417912" description="Epidermal patterning factor-like protein" evidence="2">
    <location>
        <begin position="31"/>
        <end position="163"/>
    </location>
</feature>
<protein>
    <recommendedName>
        <fullName evidence="5">Epidermal patterning factor-like protein</fullName>
    </recommendedName>
</protein>
<feature type="compositionally biased region" description="Basic and acidic residues" evidence="1">
    <location>
        <begin position="153"/>
        <end position="163"/>
    </location>
</feature>
<reference evidence="3 4" key="1">
    <citation type="submission" date="2019-05" db="EMBL/GenBank/DDBJ databases">
        <title>Mikania micrantha, genome provides insights into the molecular mechanism of rapid growth.</title>
        <authorList>
            <person name="Liu B."/>
        </authorList>
    </citation>
    <scope>NUCLEOTIDE SEQUENCE [LARGE SCALE GENOMIC DNA]</scope>
    <source>
        <strain evidence="3">NLD-2019</strain>
        <tissue evidence="3">Leaf</tissue>
    </source>
</reference>
<keyword evidence="2" id="KW-0732">Signal</keyword>
<feature type="region of interest" description="Disordered" evidence="1">
    <location>
        <begin position="143"/>
        <end position="163"/>
    </location>
</feature>
<comment type="caution">
    <text evidence="3">The sequence shown here is derived from an EMBL/GenBank/DDBJ whole genome shotgun (WGS) entry which is preliminary data.</text>
</comment>
<dbReference type="AlphaFoldDB" id="A0A5N6PDA4"/>
<dbReference type="EMBL" id="SZYD01000005">
    <property type="protein sequence ID" value="KAD6120095.1"/>
    <property type="molecule type" value="Genomic_DNA"/>
</dbReference>
<gene>
    <name evidence="3" type="ORF">E3N88_11366</name>
</gene>
<feature type="signal peptide" evidence="2">
    <location>
        <begin position="1"/>
        <end position="30"/>
    </location>
</feature>
<accession>A0A5N6PDA4</accession>